<protein>
    <submittedName>
        <fullName evidence="2">Uncharacterized protein</fullName>
    </submittedName>
</protein>
<evidence type="ECO:0000256" key="1">
    <source>
        <dbReference type="SAM" id="MobiDB-lite"/>
    </source>
</evidence>
<dbReference type="Proteomes" id="UP001066276">
    <property type="component" value="Chromosome 11"/>
</dbReference>
<comment type="caution">
    <text evidence="2">The sequence shown here is derived from an EMBL/GenBank/DDBJ whole genome shotgun (WGS) entry which is preliminary data.</text>
</comment>
<feature type="region of interest" description="Disordered" evidence="1">
    <location>
        <begin position="56"/>
        <end position="80"/>
    </location>
</feature>
<evidence type="ECO:0000313" key="2">
    <source>
        <dbReference type="EMBL" id="KAJ1091445.1"/>
    </source>
</evidence>
<accession>A0AAV7LV07</accession>
<proteinExistence type="predicted"/>
<keyword evidence="3" id="KW-1185">Reference proteome</keyword>
<evidence type="ECO:0000313" key="3">
    <source>
        <dbReference type="Proteomes" id="UP001066276"/>
    </source>
</evidence>
<sequence>MTVGPESLSMVASDRDRCSTAPEEALHVEERCSELSRSPGCGVGWEGREYREPLLRQRHHERTGGGERGGAEQSVGREMM</sequence>
<reference evidence="2" key="1">
    <citation type="journal article" date="2022" name="bioRxiv">
        <title>Sequencing and chromosome-scale assembly of the giantPleurodeles waltlgenome.</title>
        <authorList>
            <person name="Brown T."/>
            <person name="Elewa A."/>
            <person name="Iarovenko S."/>
            <person name="Subramanian E."/>
            <person name="Araus A.J."/>
            <person name="Petzold A."/>
            <person name="Susuki M."/>
            <person name="Suzuki K.-i.T."/>
            <person name="Hayashi T."/>
            <person name="Toyoda A."/>
            <person name="Oliveira C."/>
            <person name="Osipova E."/>
            <person name="Leigh N.D."/>
            <person name="Simon A."/>
            <person name="Yun M.H."/>
        </authorList>
    </citation>
    <scope>NUCLEOTIDE SEQUENCE</scope>
    <source>
        <strain evidence="2">20211129_DDA</strain>
        <tissue evidence="2">Liver</tissue>
    </source>
</reference>
<organism evidence="2 3">
    <name type="scientific">Pleurodeles waltl</name>
    <name type="common">Iberian ribbed newt</name>
    <dbReference type="NCBI Taxonomy" id="8319"/>
    <lineage>
        <taxon>Eukaryota</taxon>
        <taxon>Metazoa</taxon>
        <taxon>Chordata</taxon>
        <taxon>Craniata</taxon>
        <taxon>Vertebrata</taxon>
        <taxon>Euteleostomi</taxon>
        <taxon>Amphibia</taxon>
        <taxon>Batrachia</taxon>
        <taxon>Caudata</taxon>
        <taxon>Salamandroidea</taxon>
        <taxon>Salamandridae</taxon>
        <taxon>Pleurodelinae</taxon>
        <taxon>Pleurodeles</taxon>
    </lineage>
</organism>
<name>A0AAV7LV07_PLEWA</name>
<dbReference type="AlphaFoldDB" id="A0AAV7LV07"/>
<gene>
    <name evidence="2" type="ORF">NDU88_004570</name>
</gene>
<dbReference type="EMBL" id="JANPWB010000015">
    <property type="protein sequence ID" value="KAJ1091445.1"/>
    <property type="molecule type" value="Genomic_DNA"/>
</dbReference>